<evidence type="ECO:0000313" key="3">
    <source>
        <dbReference type="Proteomes" id="UP001231189"/>
    </source>
</evidence>
<dbReference type="EMBL" id="JAUUTY010000007">
    <property type="protein sequence ID" value="KAK1612682.1"/>
    <property type="molecule type" value="Genomic_DNA"/>
</dbReference>
<dbReference type="PANTHER" id="PTHR46033">
    <property type="entry name" value="PROTEIN MAIN-LIKE 2"/>
    <property type="match status" value="1"/>
</dbReference>
<dbReference type="Proteomes" id="UP001231189">
    <property type="component" value="Unassembled WGS sequence"/>
</dbReference>
<evidence type="ECO:0000313" key="2">
    <source>
        <dbReference type="EMBL" id="KAK1612682.1"/>
    </source>
</evidence>
<gene>
    <name evidence="2" type="ORF">QYE76_036355</name>
</gene>
<sequence>MRTAPHIHTDVARSTLLALTSRRGRDVWRRSHGGVIPKGATHPLKCGARARPSPTLFFLPSSLFSVSRGLPKMKAATLTALVDRWRPETHTFHLRTGEMTPTLQDVSVILGLPIHGEALCMNTASDG</sequence>
<dbReference type="Pfam" id="PF10536">
    <property type="entry name" value="PMD"/>
    <property type="match status" value="1"/>
</dbReference>
<dbReference type="AlphaFoldDB" id="A0AAD8R1U1"/>
<dbReference type="InterPro" id="IPR044824">
    <property type="entry name" value="MAIN-like"/>
</dbReference>
<protein>
    <recommendedName>
        <fullName evidence="1">Aminotransferase-like plant mobile domain-containing protein</fullName>
    </recommendedName>
</protein>
<evidence type="ECO:0000259" key="1">
    <source>
        <dbReference type="Pfam" id="PF10536"/>
    </source>
</evidence>
<accession>A0AAD8R1U1</accession>
<dbReference type="GO" id="GO:0010073">
    <property type="term" value="P:meristem maintenance"/>
    <property type="evidence" value="ECO:0007669"/>
    <property type="project" value="InterPro"/>
</dbReference>
<organism evidence="2 3">
    <name type="scientific">Lolium multiflorum</name>
    <name type="common">Italian ryegrass</name>
    <name type="synonym">Lolium perenne subsp. multiflorum</name>
    <dbReference type="NCBI Taxonomy" id="4521"/>
    <lineage>
        <taxon>Eukaryota</taxon>
        <taxon>Viridiplantae</taxon>
        <taxon>Streptophyta</taxon>
        <taxon>Embryophyta</taxon>
        <taxon>Tracheophyta</taxon>
        <taxon>Spermatophyta</taxon>
        <taxon>Magnoliopsida</taxon>
        <taxon>Liliopsida</taxon>
        <taxon>Poales</taxon>
        <taxon>Poaceae</taxon>
        <taxon>BOP clade</taxon>
        <taxon>Pooideae</taxon>
        <taxon>Poodae</taxon>
        <taxon>Poeae</taxon>
        <taxon>Poeae Chloroplast Group 2 (Poeae type)</taxon>
        <taxon>Loliodinae</taxon>
        <taxon>Loliinae</taxon>
        <taxon>Lolium</taxon>
    </lineage>
</organism>
<proteinExistence type="predicted"/>
<name>A0AAD8R1U1_LOLMU</name>
<feature type="domain" description="Aminotransferase-like plant mobile" evidence="1">
    <location>
        <begin position="74"/>
        <end position="122"/>
    </location>
</feature>
<dbReference type="InterPro" id="IPR019557">
    <property type="entry name" value="AminoTfrase-like_pln_mobile"/>
</dbReference>
<dbReference type="PANTHER" id="PTHR46033:SF87">
    <property type="entry name" value="AMINOTRANSFERASE-LIKE PLANT MOBILE DOMAIN-CONTAINING PROTEIN"/>
    <property type="match status" value="1"/>
</dbReference>
<reference evidence="2" key="1">
    <citation type="submission" date="2023-07" db="EMBL/GenBank/DDBJ databases">
        <title>A chromosome-level genome assembly of Lolium multiflorum.</title>
        <authorList>
            <person name="Chen Y."/>
            <person name="Copetti D."/>
            <person name="Kolliker R."/>
            <person name="Studer B."/>
        </authorList>
    </citation>
    <scope>NUCLEOTIDE SEQUENCE</scope>
    <source>
        <strain evidence="2">02402/16</strain>
        <tissue evidence="2">Leaf</tissue>
    </source>
</reference>
<comment type="caution">
    <text evidence="2">The sequence shown here is derived from an EMBL/GenBank/DDBJ whole genome shotgun (WGS) entry which is preliminary data.</text>
</comment>
<keyword evidence="3" id="KW-1185">Reference proteome</keyword>